<dbReference type="HOGENOM" id="CLU_1968480_0_0_9"/>
<dbReference type="EMBL" id="CBGL010000029">
    <property type="protein sequence ID" value="CDD10331.1"/>
    <property type="molecule type" value="Genomic_DNA"/>
</dbReference>
<evidence type="ECO:0000313" key="2">
    <source>
        <dbReference type="Proteomes" id="UP000014937"/>
    </source>
</evidence>
<proteinExistence type="predicted"/>
<dbReference type="RefSeq" id="WP_021720987.1">
    <property type="nucleotide sequence ID" value="NZ_FR892819.1"/>
</dbReference>
<evidence type="ECO:0000313" key="1">
    <source>
        <dbReference type="EMBL" id="CDD10331.1"/>
    </source>
</evidence>
<sequence length="127" mass="14408">MNKSLSEFMYSQLDELEALFKKKHEQYSSGADELANFRRGALLNGHTDDAEGIFEELKAYAAKHIAFVYTHDIHGDKIAESLKDIAVYSLIGLYMAELAKEESEMLQAHRDCINLLCRCCTDEDIAK</sequence>
<comment type="caution">
    <text evidence="1">The sequence shown here is derived from an EMBL/GenBank/DDBJ whole genome shotgun (WGS) entry which is preliminary data.</text>
</comment>
<accession>R6X227</accession>
<dbReference type="AlphaFoldDB" id="R6X227"/>
<reference evidence="1" key="1">
    <citation type="submission" date="2012-11" db="EMBL/GenBank/DDBJ databases">
        <title>Dependencies among metagenomic species, viruses, plasmids and units of genetic variation.</title>
        <authorList>
            <person name="Nielsen H.B."/>
            <person name="Almeida M."/>
            <person name="Juncker A.S."/>
            <person name="Rasmussen S."/>
            <person name="Li J."/>
            <person name="Sunagawa S."/>
            <person name="Plichta D."/>
            <person name="Gautier L."/>
            <person name="Le Chatelier E."/>
            <person name="Peletier E."/>
            <person name="Bonde I."/>
            <person name="Nielsen T."/>
            <person name="Manichanh C."/>
            <person name="Arumugam M."/>
            <person name="Batto J."/>
            <person name="Santos M.B.Q.D."/>
            <person name="Blom N."/>
            <person name="Borruel N."/>
            <person name="Burgdorf K.S."/>
            <person name="Boumezbeur F."/>
            <person name="Casellas F."/>
            <person name="Dore J."/>
            <person name="Guarner F."/>
            <person name="Hansen T."/>
            <person name="Hildebrand F."/>
            <person name="Kaas R.S."/>
            <person name="Kennedy S."/>
            <person name="Kristiansen K."/>
            <person name="Kultima J.R."/>
            <person name="Leonard P."/>
            <person name="Levenez F."/>
            <person name="Lund O."/>
            <person name="Moumen B."/>
            <person name="Le Paslier D."/>
            <person name="Pons N."/>
            <person name="Pedersen O."/>
            <person name="Prifti E."/>
            <person name="Qin J."/>
            <person name="Raes J."/>
            <person name="Tap J."/>
            <person name="Tims S."/>
            <person name="Ussery D.W."/>
            <person name="Yamada T."/>
            <person name="MetaHit consortium"/>
            <person name="Renault P."/>
            <person name="Sicheritz-Ponten T."/>
            <person name="Bork P."/>
            <person name="Wang J."/>
            <person name="Brunak S."/>
            <person name="Ehrlich S.D."/>
        </authorList>
    </citation>
    <scope>NUCLEOTIDE SEQUENCE [LARGE SCALE GENOMIC DNA]</scope>
</reference>
<name>R6X227_9FIRM</name>
<gene>
    <name evidence="1" type="ORF">BN587_01955</name>
</gene>
<protein>
    <submittedName>
        <fullName evidence="1">Uncharacterized protein</fullName>
    </submittedName>
</protein>
<dbReference type="Proteomes" id="UP000014937">
    <property type="component" value="Unassembled WGS sequence"/>
</dbReference>
<organism evidence="1 2">
    <name type="scientific">Phascolarctobacterium succinatutens CAG:287</name>
    <dbReference type="NCBI Taxonomy" id="1263101"/>
    <lineage>
        <taxon>Bacteria</taxon>
        <taxon>Bacillati</taxon>
        <taxon>Bacillota</taxon>
        <taxon>Negativicutes</taxon>
        <taxon>Acidaminococcales</taxon>
        <taxon>Acidaminococcaceae</taxon>
        <taxon>Phascolarctobacterium</taxon>
    </lineage>
</organism>